<dbReference type="AlphaFoldDB" id="A0A0F9DQJ4"/>
<gene>
    <name evidence="1" type="ORF">LCGC14_2249250</name>
</gene>
<dbReference type="PANTHER" id="PTHR37029:SF1">
    <property type="entry name" value="SSR1768 PROTEIN"/>
    <property type="match status" value="1"/>
</dbReference>
<dbReference type="InterPro" id="IPR019270">
    <property type="entry name" value="DUF2283"/>
</dbReference>
<dbReference type="EMBL" id="LAZR01030622">
    <property type="protein sequence ID" value="KKL56056.1"/>
    <property type="molecule type" value="Genomic_DNA"/>
</dbReference>
<accession>A0A0F9DQJ4</accession>
<dbReference type="Pfam" id="PF10049">
    <property type="entry name" value="DUF2283"/>
    <property type="match status" value="1"/>
</dbReference>
<proteinExistence type="predicted"/>
<dbReference type="PANTHER" id="PTHR37029">
    <property type="entry name" value="SSR1768 PROTEIN"/>
    <property type="match status" value="1"/>
</dbReference>
<name>A0A0F9DQJ4_9ZZZZ</name>
<protein>
    <recommendedName>
        <fullName evidence="2">DUF2283 domain-containing protein</fullName>
    </recommendedName>
</protein>
<evidence type="ECO:0008006" key="2">
    <source>
        <dbReference type="Google" id="ProtNLM"/>
    </source>
</evidence>
<sequence>MKVRYFPDTDTLLIDLSDRKIVETRDVNERVLVELDEDGQLVSMTIEHAGSQTDVNEFSYQLVTALTG</sequence>
<comment type="caution">
    <text evidence="1">The sequence shown here is derived from an EMBL/GenBank/DDBJ whole genome shotgun (WGS) entry which is preliminary data.</text>
</comment>
<organism evidence="1">
    <name type="scientific">marine sediment metagenome</name>
    <dbReference type="NCBI Taxonomy" id="412755"/>
    <lineage>
        <taxon>unclassified sequences</taxon>
        <taxon>metagenomes</taxon>
        <taxon>ecological metagenomes</taxon>
    </lineage>
</organism>
<evidence type="ECO:0000313" key="1">
    <source>
        <dbReference type="EMBL" id="KKL56056.1"/>
    </source>
</evidence>
<reference evidence="1" key="1">
    <citation type="journal article" date="2015" name="Nature">
        <title>Complex archaea that bridge the gap between prokaryotes and eukaryotes.</title>
        <authorList>
            <person name="Spang A."/>
            <person name="Saw J.H."/>
            <person name="Jorgensen S.L."/>
            <person name="Zaremba-Niedzwiedzka K."/>
            <person name="Martijn J."/>
            <person name="Lind A.E."/>
            <person name="van Eijk R."/>
            <person name="Schleper C."/>
            <person name="Guy L."/>
            <person name="Ettema T.J."/>
        </authorList>
    </citation>
    <scope>NUCLEOTIDE SEQUENCE</scope>
</reference>